<sequence>MIQKLSNELKKCSLEIDRYQTLSTFKDLIDDFYLNINNHFDSLKCIKVIDLNELNNEQYLRNDLRTIESIECSYGYYKDLFNEFQQLNNDSDEQWQKYIVDLTLIFEKFDNTIQLTKEFLNKHWKCLQEKKKKIRLESFMKRLYRIENKQPNPRIDNDEMVKVENSSTAIDECPIQNDLKDRKDSPVDTSLEDLIREIEIILFDVNCGINMHRYKSEQIDTLLMEAQRLTDDEKILNKLQSYKKQMNIIIRKQMDCLELENFQSTSEYFQTCLKQDLQIMNELIENLIQKPINNEQRNLIETKIINLKFNYRHYTGIIEMIQQNFLDSKQPEICSKKILLNDLFQKFQQNINHLMDLLIINNDYNKIYTNIEYITIIIEEYNDIDLETLKELQMKTNECIEQMKLFKNEKFIKMENSMKNEAGKLDLSINRLQIIIRYKILKYELAKKLKKFENRFIDEENDEFRAFIDEILEQQKILDQMLLKDFNENQIEMFQQILINFEILMKKLDSFGYLIEIDLNRKSLESTDLIIEPIRPSSSSKIIKRIINKKPKKIAEIKKTTFTNQLKSETSSISSEDIINNNYCKDFDDITEQIIKSTTILHENEDDDEDNITKIYEVCIELVKPDEDDEKQDDRIVVVEEESHDDKNLNNELIKNDDDDEISTENPAATRQAKMVENEIPKQINVEMDMIIDDSKEMIPKIDSCIGDNSVIHPSTVDVNEDDDENLNPNEKESILEKNLTFQMKIPSVAECCCCSESEEVAEEFKLNVGDDDDDWLDYLTPKIKTSTFNNDDDDEISMNQKNMDEKLKNHSVQQHEQKPDQNDDENRMTKIDFLQTKYQNPCLTSPTPSLSFDSIDKNDDDHKVLEAKNEPVIDDFPIFKSPEISDVWLDYLSNNDDKVSDKQEDLPAKNTVQAEIVIDQDGKKFDNIDTSKSKILKKSRKNKKQKLNENQKIADDDNQSESKKYDNQSMNDEKDSILKQGHLASSKQQQANENFIDLESNKPDRKYMIEKFNELFPLLSNHSLSIKNRLISDQCQQQYEDLNDDNDDRKIKESCDENGPTFNHQIESIPALIYSHENPLAVALVPNDYSNDKEKTNEIILTTLNDNNDNDIGDYSPSLLSSDSNENINENNDDDDENNYAILNDLESRIDTINDQIQSIIIQIAILFRIESPDSNKENVETNNNNDPNVVDPNNDKQSKVVIKNPGQQPSLSTDVWLDYLSPVSSTSSSSSVSTNKFCELINWNEIENNVHCDLEIRNSTSITKFDHISDKHDNKTTISNNINPAKVETKSNEWMDYLSPQQSKRSSKLEFKSSIIILQPVVNETSAVYRPTDKSQNVKKPDPKFWKITNQNLILIDPSESIEFESKKVKVSDDWQDYLSPPKSNVNKSEFRTSIIDNRLKVNRKNELDLLDQQEESKKENQIVTQEKDIDPKSILIENGAQQQQTIDTIVQNNTDKNQLSLIRVDDKKISINHLEPESIDSGNHPKSINKFHFNISDDWLDYLSFEKTNKPKFDQQTSIIDLQPFKKIDSEKFSNDENVDEHENIKLNQVEKLQSKITIQHNGDSLPNGQQQSTTFDSNTNLIEKYTNENDEKYLINQLGPMIINENDKFENSRKELIQKPLDPMTTNKQIIEPRMKNKTKTKRINIDENKQPVLSTNDDDDNNGKLIDKNFVQKPKSNIVTNSIESTSSLAVNNSDNIDSYTNDIGNLLSSDIGKQPFSKKKQQMKIQRKRIPLNQRFDQAKNDHHSQSNHGLSSTNHSSTTQSSSTTTTTKFKRILQYSLPFYILLLFSLLLLLILPKNEIEFDCLRRQNYDYQITLKKMYLHGSPPI</sequence>
<protein>
    <recommendedName>
        <fullName evidence="10">KASH domain-containing protein</fullName>
    </recommendedName>
</protein>
<keyword evidence="12" id="KW-1185">Reference proteome</keyword>
<feature type="compositionally biased region" description="Low complexity" evidence="8">
    <location>
        <begin position="1182"/>
        <end position="1194"/>
    </location>
</feature>
<name>A0ABQ8JHP1_DERPT</name>
<feature type="region of interest" description="Disordered" evidence="8">
    <location>
        <begin position="808"/>
        <end position="827"/>
    </location>
</feature>
<evidence type="ECO:0000256" key="5">
    <source>
        <dbReference type="ARBA" id="ARBA00023136"/>
    </source>
</evidence>
<feature type="compositionally biased region" description="Low complexity" evidence="8">
    <location>
        <begin position="1758"/>
        <end position="1771"/>
    </location>
</feature>
<evidence type="ECO:0000256" key="2">
    <source>
        <dbReference type="ARBA" id="ARBA00008619"/>
    </source>
</evidence>
<keyword evidence="4 9" id="KW-1133">Transmembrane helix</keyword>
<evidence type="ECO:0000256" key="3">
    <source>
        <dbReference type="ARBA" id="ARBA00022692"/>
    </source>
</evidence>
<keyword evidence="6" id="KW-0539">Nucleus</keyword>
<evidence type="ECO:0000256" key="7">
    <source>
        <dbReference type="PROSITE-ProRule" id="PRU00385"/>
    </source>
</evidence>
<keyword evidence="5 7" id="KW-0472">Membrane</keyword>
<feature type="region of interest" description="Disordered" evidence="8">
    <location>
        <begin position="937"/>
        <end position="972"/>
    </location>
</feature>
<dbReference type="EMBL" id="NJHN03000037">
    <property type="protein sequence ID" value="KAH9422123.1"/>
    <property type="molecule type" value="Genomic_DNA"/>
</dbReference>
<evidence type="ECO:0000313" key="11">
    <source>
        <dbReference type="EMBL" id="KAH9422123.1"/>
    </source>
</evidence>
<feature type="compositionally biased region" description="Basic residues" evidence="8">
    <location>
        <begin position="937"/>
        <end position="946"/>
    </location>
</feature>
<feature type="compositionally biased region" description="Basic and acidic residues" evidence="8">
    <location>
        <begin position="947"/>
        <end position="972"/>
    </location>
</feature>
<reference evidence="11 12" key="2">
    <citation type="journal article" date="2022" name="Mol. Biol. Evol.">
        <title>Comparative Genomics Reveals Insights into the Divergent Evolution of Astigmatic Mites and Household Pest Adaptations.</title>
        <authorList>
            <person name="Xiong Q."/>
            <person name="Wan A.T."/>
            <person name="Liu X."/>
            <person name="Fung C.S."/>
            <person name="Xiao X."/>
            <person name="Malainual N."/>
            <person name="Hou J."/>
            <person name="Wang L."/>
            <person name="Wang M."/>
            <person name="Yang K.Y."/>
            <person name="Cui Y."/>
            <person name="Leung E.L."/>
            <person name="Nong W."/>
            <person name="Shin S.K."/>
            <person name="Au S.W."/>
            <person name="Jeong K.Y."/>
            <person name="Chew F.T."/>
            <person name="Hui J.H."/>
            <person name="Leung T.F."/>
            <person name="Tungtrongchitr A."/>
            <person name="Zhong N."/>
            <person name="Liu Z."/>
            <person name="Tsui S.K."/>
        </authorList>
    </citation>
    <scope>NUCLEOTIDE SEQUENCE [LARGE SCALE GENOMIC DNA]</scope>
    <source>
        <strain evidence="11">Derp</strain>
    </source>
</reference>
<dbReference type="PROSITE" id="PS51049">
    <property type="entry name" value="KASH"/>
    <property type="match status" value="1"/>
</dbReference>
<evidence type="ECO:0000256" key="6">
    <source>
        <dbReference type="ARBA" id="ARBA00023242"/>
    </source>
</evidence>
<feature type="transmembrane region" description="Helical" evidence="9">
    <location>
        <begin position="1780"/>
        <end position="1801"/>
    </location>
</feature>
<evidence type="ECO:0000256" key="1">
    <source>
        <dbReference type="ARBA" id="ARBA00004126"/>
    </source>
</evidence>
<comment type="subcellular location">
    <subcellularLocation>
        <location evidence="1">Nucleus membrane</location>
    </subcellularLocation>
</comment>
<evidence type="ECO:0000256" key="8">
    <source>
        <dbReference type="SAM" id="MobiDB-lite"/>
    </source>
</evidence>
<keyword evidence="3 7" id="KW-0812">Transmembrane</keyword>
<proteinExistence type="inferred from homology"/>
<comment type="similarity">
    <text evidence="2">Belongs to the nesprin family.</text>
</comment>
<dbReference type="InterPro" id="IPR012315">
    <property type="entry name" value="KASH"/>
</dbReference>
<feature type="domain" description="KASH" evidence="10">
    <location>
        <begin position="1774"/>
        <end position="1833"/>
    </location>
</feature>
<feature type="compositionally biased region" description="Low complexity" evidence="8">
    <location>
        <begin position="1122"/>
        <end position="1131"/>
    </location>
</feature>
<evidence type="ECO:0000259" key="10">
    <source>
        <dbReference type="PROSITE" id="PS51049"/>
    </source>
</evidence>
<feature type="topological domain" description="Perinuclear space" evidence="7">
    <location>
        <begin position="1804"/>
        <end position="1833"/>
    </location>
</feature>
<accession>A0ABQ8JHP1</accession>
<dbReference type="Proteomes" id="UP000887458">
    <property type="component" value="Unassembled WGS sequence"/>
</dbReference>
<dbReference type="Pfam" id="PF10541">
    <property type="entry name" value="KASH"/>
    <property type="match status" value="1"/>
</dbReference>
<feature type="topological domain" description="Cytoplasmic" evidence="7">
    <location>
        <begin position="1"/>
        <end position="1782"/>
    </location>
</feature>
<evidence type="ECO:0000313" key="12">
    <source>
        <dbReference type="Proteomes" id="UP000887458"/>
    </source>
</evidence>
<feature type="region of interest" description="Disordered" evidence="8">
    <location>
        <begin position="1745"/>
        <end position="1771"/>
    </location>
</feature>
<evidence type="ECO:0000256" key="4">
    <source>
        <dbReference type="ARBA" id="ARBA00022989"/>
    </source>
</evidence>
<evidence type="ECO:0000256" key="9">
    <source>
        <dbReference type="SAM" id="Phobius"/>
    </source>
</evidence>
<comment type="caution">
    <text evidence="11">The sequence shown here is derived from an EMBL/GenBank/DDBJ whole genome shotgun (WGS) entry which is preliminary data.</text>
</comment>
<feature type="region of interest" description="Disordered" evidence="8">
    <location>
        <begin position="1177"/>
        <end position="1196"/>
    </location>
</feature>
<gene>
    <name evidence="11" type="ORF">DERP_002417</name>
</gene>
<organism evidence="11 12">
    <name type="scientific">Dermatophagoides pteronyssinus</name>
    <name type="common">European house dust mite</name>
    <dbReference type="NCBI Taxonomy" id="6956"/>
    <lineage>
        <taxon>Eukaryota</taxon>
        <taxon>Metazoa</taxon>
        <taxon>Ecdysozoa</taxon>
        <taxon>Arthropoda</taxon>
        <taxon>Chelicerata</taxon>
        <taxon>Arachnida</taxon>
        <taxon>Acari</taxon>
        <taxon>Acariformes</taxon>
        <taxon>Sarcoptiformes</taxon>
        <taxon>Astigmata</taxon>
        <taxon>Psoroptidia</taxon>
        <taxon>Analgoidea</taxon>
        <taxon>Pyroglyphidae</taxon>
        <taxon>Dermatophagoidinae</taxon>
        <taxon>Dermatophagoides</taxon>
    </lineage>
</organism>
<feature type="region of interest" description="Disordered" evidence="8">
    <location>
        <begin position="1107"/>
        <end position="1137"/>
    </location>
</feature>
<reference evidence="11 12" key="1">
    <citation type="journal article" date="2018" name="J. Allergy Clin. Immunol.">
        <title>High-quality assembly of Dermatophagoides pteronyssinus genome and transcriptome reveals a wide range of novel allergens.</title>
        <authorList>
            <person name="Liu X.Y."/>
            <person name="Yang K.Y."/>
            <person name="Wang M.Q."/>
            <person name="Kwok J.S."/>
            <person name="Zeng X."/>
            <person name="Yang Z."/>
            <person name="Xiao X.J."/>
            <person name="Lau C.P."/>
            <person name="Li Y."/>
            <person name="Huang Z.M."/>
            <person name="Ba J.G."/>
            <person name="Yim A.K."/>
            <person name="Ouyang C.Y."/>
            <person name="Ngai S.M."/>
            <person name="Chan T.F."/>
            <person name="Leung E.L."/>
            <person name="Liu L."/>
            <person name="Liu Z.G."/>
            <person name="Tsui S.K."/>
        </authorList>
    </citation>
    <scope>NUCLEOTIDE SEQUENCE [LARGE SCALE GENOMIC DNA]</scope>
    <source>
        <strain evidence="11">Derp</strain>
    </source>
</reference>